<evidence type="ECO:0000256" key="3">
    <source>
        <dbReference type="ARBA" id="ARBA00022692"/>
    </source>
</evidence>
<keyword evidence="5" id="KW-0472">Membrane</keyword>
<protein>
    <submittedName>
        <fullName evidence="8">Autotransporter adhesin</fullName>
    </submittedName>
</protein>
<dbReference type="Gene3D" id="3.30.1300.30">
    <property type="entry name" value="GSPII I/J protein-like"/>
    <property type="match status" value="1"/>
</dbReference>
<comment type="subcellular location">
    <subcellularLocation>
        <location evidence="1">Cell outer membrane</location>
    </subcellularLocation>
</comment>
<reference evidence="8" key="1">
    <citation type="submission" date="2015-10" db="EMBL/GenBank/DDBJ databases">
        <authorList>
            <person name="Gilbert D.G."/>
        </authorList>
    </citation>
    <scope>NUCLEOTIDE SEQUENCE</scope>
</reference>
<evidence type="ECO:0000256" key="1">
    <source>
        <dbReference type="ARBA" id="ARBA00004442"/>
    </source>
</evidence>
<dbReference type="InterPro" id="IPR005594">
    <property type="entry name" value="YadA_C"/>
</dbReference>
<gene>
    <name evidence="8" type="ORF">MGWOODY_Smn2784</name>
</gene>
<organism evidence="8">
    <name type="scientific">hydrothermal vent metagenome</name>
    <dbReference type="NCBI Taxonomy" id="652676"/>
    <lineage>
        <taxon>unclassified sequences</taxon>
        <taxon>metagenomes</taxon>
        <taxon>ecological metagenomes</taxon>
    </lineage>
</organism>
<proteinExistence type="predicted"/>
<evidence type="ECO:0000256" key="2">
    <source>
        <dbReference type="ARBA" id="ARBA00022452"/>
    </source>
</evidence>
<dbReference type="GO" id="GO:0009279">
    <property type="term" value="C:cell outer membrane"/>
    <property type="evidence" value="ECO:0007669"/>
    <property type="project" value="UniProtKB-SubCell"/>
</dbReference>
<dbReference type="AlphaFoldDB" id="A0A161KFH0"/>
<dbReference type="InterPro" id="IPR045584">
    <property type="entry name" value="Pilin-like"/>
</dbReference>
<dbReference type="SUPFAM" id="SSF54523">
    <property type="entry name" value="Pili subunits"/>
    <property type="match status" value="1"/>
</dbReference>
<keyword evidence="4" id="KW-0732">Signal</keyword>
<evidence type="ECO:0000313" key="8">
    <source>
        <dbReference type="EMBL" id="CUS45322.1"/>
    </source>
</evidence>
<sequence>MRKDSYAGTAGALAAAGLPQAYEAGRGMVAMAGGTYQGESAFALGLSKAMSDGHTVVKLSGTYDTQGRAGGAAGIGYQF</sequence>
<dbReference type="Pfam" id="PF03895">
    <property type="entry name" value="YadA_anchor"/>
    <property type="match status" value="1"/>
</dbReference>
<dbReference type="EMBL" id="CZQE01000241">
    <property type="protein sequence ID" value="CUS45322.1"/>
    <property type="molecule type" value="Genomic_DNA"/>
</dbReference>
<evidence type="ECO:0000256" key="4">
    <source>
        <dbReference type="ARBA" id="ARBA00022729"/>
    </source>
</evidence>
<name>A0A161KFH0_9ZZZZ</name>
<keyword evidence="2" id="KW-1134">Transmembrane beta strand</keyword>
<keyword evidence="3" id="KW-0812">Transmembrane</keyword>
<evidence type="ECO:0000256" key="5">
    <source>
        <dbReference type="ARBA" id="ARBA00023136"/>
    </source>
</evidence>
<keyword evidence="6" id="KW-0998">Cell outer membrane</keyword>
<feature type="domain" description="Trimeric autotransporter adhesin YadA-like C-terminal membrane anchor" evidence="7">
    <location>
        <begin position="19"/>
        <end position="79"/>
    </location>
</feature>
<evidence type="ECO:0000256" key="6">
    <source>
        <dbReference type="ARBA" id="ARBA00023237"/>
    </source>
</evidence>
<accession>A0A161KFH0</accession>
<evidence type="ECO:0000259" key="7">
    <source>
        <dbReference type="Pfam" id="PF03895"/>
    </source>
</evidence>